<evidence type="ECO:0000256" key="1">
    <source>
        <dbReference type="ARBA" id="ARBA00004141"/>
    </source>
</evidence>
<evidence type="ECO:0000313" key="6">
    <source>
        <dbReference type="EMBL" id="GET35549.1"/>
    </source>
</evidence>
<evidence type="ECO:0000256" key="4">
    <source>
        <dbReference type="ARBA" id="ARBA00023136"/>
    </source>
</evidence>
<dbReference type="AlphaFoldDB" id="A0AAV3X5F4"/>
<protein>
    <submittedName>
        <fullName evidence="6">Conserved hypothetical membrane protein</fullName>
    </submittedName>
</protein>
<comment type="caution">
    <text evidence="6">The sequence shown here is derived from an EMBL/GenBank/DDBJ whole genome shotgun (WGS) entry which is preliminary data.</text>
</comment>
<keyword evidence="7" id="KW-1185">Reference proteome</keyword>
<sequence length="161" mass="16904">MFDNINEEARTWGMWCHLASLVGIPLGLLSFIGIPPLPFANILGPLGIWLWKKKEHPFIDDQGKESLNFQISLTIYGIVIGIIAVVVGIIVGIIVGSTASSGSNPEQAGGAAIVGFGLAAGILGIALTLIALVGLALVIFAAIKAKGGQSYRYPLTIRLIK</sequence>
<proteinExistence type="predicted"/>
<keyword evidence="4 5" id="KW-0472">Membrane</keyword>
<dbReference type="RefSeq" id="WP_226573246.1">
    <property type="nucleotide sequence ID" value="NZ_BLAY01000002.1"/>
</dbReference>
<evidence type="ECO:0000256" key="3">
    <source>
        <dbReference type="ARBA" id="ARBA00022989"/>
    </source>
</evidence>
<keyword evidence="3 5" id="KW-1133">Transmembrane helix</keyword>
<evidence type="ECO:0000256" key="5">
    <source>
        <dbReference type="SAM" id="Phobius"/>
    </source>
</evidence>
<dbReference type="Pfam" id="PF09685">
    <property type="entry name" value="MamF_MmsF"/>
    <property type="match status" value="1"/>
</dbReference>
<dbReference type="InterPro" id="IPR019109">
    <property type="entry name" value="MamF_MmsF"/>
</dbReference>
<accession>A0AAV3X5F4</accession>
<feature type="transmembrane region" description="Helical" evidence="5">
    <location>
        <begin position="73"/>
        <end position="96"/>
    </location>
</feature>
<dbReference type="EMBL" id="BLAY01000002">
    <property type="protein sequence ID" value="GET35549.1"/>
    <property type="molecule type" value="Genomic_DNA"/>
</dbReference>
<dbReference type="Proteomes" id="UP001050975">
    <property type="component" value="Unassembled WGS sequence"/>
</dbReference>
<feature type="transmembrane region" description="Helical" evidence="5">
    <location>
        <begin position="116"/>
        <end position="143"/>
    </location>
</feature>
<keyword evidence="2 5" id="KW-0812">Transmembrane</keyword>
<gene>
    <name evidence="6" type="ORF">MiSe_02910</name>
</gene>
<reference evidence="6" key="1">
    <citation type="submission" date="2019-10" db="EMBL/GenBank/DDBJ databases">
        <title>Draft genome sequece of Microseira wollei NIES-4236.</title>
        <authorList>
            <person name="Yamaguchi H."/>
            <person name="Suzuki S."/>
            <person name="Kawachi M."/>
        </authorList>
    </citation>
    <scope>NUCLEOTIDE SEQUENCE</scope>
    <source>
        <strain evidence="6">NIES-4236</strain>
    </source>
</reference>
<comment type="subcellular location">
    <subcellularLocation>
        <location evidence="1">Membrane</location>
        <topology evidence="1">Multi-pass membrane protein</topology>
    </subcellularLocation>
</comment>
<name>A0AAV3X5F4_9CYAN</name>
<evidence type="ECO:0000256" key="2">
    <source>
        <dbReference type="ARBA" id="ARBA00022692"/>
    </source>
</evidence>
<organism evidence="6 7">
    <name type="scientific">Microseira wollei NIES-4236</name>
    <dbReference type="NCBI Taxonomy" id="2530354"/>
    <lineage>
        <taxon>Bacteria</taxon>
        <taxon>Bacillati</taxon>
        <taxon>Cyanobacteriota</taxon>
        <taxon>Cyanophyceae</taxon>
        <taxon>Oscillatoriophycideae</taxon>
        <taxon>Aerosakkonematales</taxon>
        <taxon>Aerosakkonemataceae</taxon>
        <taxon>Microseira</taxon>
    </lineage>
</organism>
<evidence type="ECO:0000313" key="7">
    <source>
        <dbReference type="Proteomes" id="UP001050975"/>
    </source>
</evidence>